<organism evidence="2 3">
    <name type="scientific">Salicibibacter halophilus</name>
    <dbReference type="NCBI Taxonomy" id="2502791"/>
    <lineage>
        <taxon>Bacteria</taxon>
        <taxon>Bacillati</taxon>
        <taxon>Bacillota</taxon>
        <taxon>Bacilli</taxon>
        <taxon>Bacillales</taxon>
        <taxon>Bacillaceae</taxon>
        <taxon>Salicibibacter</taxon>
    </lineage>
</organism>
<dbReference type="CDD" id="cd00009">
    <property type="entry name" value="AAA"/>
    <property type="match status" value="1"/>
</dbReference>
<evidence type="ECO:0000313" key="2">
    <source>
        <dbReference type="EMBL" id="QDI93024.1"/>
    </source>
</evidence>
<proteinExistence type="predicted"/>
<feature type="domain" description="AAA+ ATPase" evidence="1">
    <location>
        <begin position="42"/>
        <end position="203"/>
    </location>
</feature>
<dbReference type="Gene3D" id="3.40.50.300">
    <property type="entry name" value="P-loop containing nucleotide triphosphate hydrolases"/>
    <property type="match status" value="1"/>
</dbReference>
<dbReference type="InterPro" id="IPR003593">
    <property type="entry name" value="AAA+_ATPase"/>
</dbReference>
<dbReference type="KEGG" id="sale:EPH95_06010"/>
<dbReference type="Pfam" id="PF07728">
    <property type="entry name" value="AAA_5"/>
    <property type="match status" value="1"/>
</dbReference>
<evidence type="ECO:0000313" key="3">
    <source>
        <dbReference type="Proteomes" id="UP000319756"/>
    </source>
</evidence>
<dbReference type="GO" id="GO:0016887">
    <property type="term" value="F:ATP hydrolysis activity"/>
    <property type="evidence" value="ECO:0007669"/>
    <property type="project" value="InterPro"/>
</dbReference>
<sequence length="288" mass="33749">MQLAQEKNQWHIQNPEYTLKDMQTDTGMDDTQVQRWLRSLNRKGQAILYGPPGTGKTYMAKKMAQHLIGGNDGFYDIVQFHPAYAYEDFIQGIRPVNRDGVLDYPLMDGRFLEFCQRASTKQGECVLIIDEINRANLSRVFGELMYLLEYREQKMPLAGGKELRIPQNVRIIGTMNTADRSIALMDHALRRRFAFLSLRPNYDILRNYHQKTNVDVESLISTLEAINRQIGDANFELGISFFLLENLDAELEGIWRMEIEPYLEEYFFDQPDKTEMFRWEQVKDRLQV</sequence>
<accession>A0A514LME1</accession>
<protein>
    <submittedName>
        <fullName evidence="2">AAA family ATPase</fullName>
    </submittedName>
</protein>
<dbReference type="AlphaFoldDB" id="A0A514LME1"/>
<dbReference type="Proteomes" id="UP000319756">
    <property type="component" value="Chromosome"/>
</dbReference>
<dbReference type="EMBL" id="CP035485">
    <property type="protein sequence ID" value="QDI93024.1"/>
    <property type="molecule type" value="Genomic_DNA"/>
</dbReference>
<evidence type="ECO:0000259" key="1">
    <source>
        <dbReference type="SMART" id="SM00382"/>
    </source>
</evidence>
<dbReference type="InterPro" id="IPR011704">
    <property type="entry name" value="ATPase_dyneun-rel_AAA"/>
</dbReference>
<dbReference type="InterPro" id="IPR052934">
    <property type="entry name" value="Methyl-DNA_Rec/Restrict_Enz"/>
</dbReference>
<dbReference type="SMART" id="SM00382">
    <property type="entry name" value="AAA"/>
    <property type="match status" value="1"/>
</dbReference>
<dbReference type="PANTHER" id="PTHR37291">
    <property type="entry name" value="5-METHYLCYTOSINE-SPECIFIC RESTRICTION ENZYME B"/>
    <property type="match status" value="1"/>
</dbReference>
<dbReference type="InterPro" id="IPR027417">
    <property type="entry name" value="P-loop_NTPase"/>
</dbReference>
<keyword evidence="3" id="KW-1185">Reference proteome</keyword>
<dbReference type="REBASE" id="345425">
    <property type="entry name" value="SspNKC35McrBCP"/>
</dbReference>
<gene>
    <name evidence="2" type="ORF">EPH95_06010</name>
</gene>
<name>A0A514LME1_9BACI</name>
<reference evidence="3" key="1">
    <citation type="submission" date="2019-01" db="EMBL/GenBank/DDBJ databases">
        <title>Genomic analysis of Salicibibacter sp. NKC3-5.</title>
        <authorList>
            <person name="Oh Y.J."/>
        </authorList>
    </citation>
    <scope>NUCLEOTIDE SEQUENCE [LARGE SCALE GENOMIC DNA]</scope>
    <source>
        <strain evidence="3">NKC3-5</strain>
    </source>
</reference>
<dbReference type="SUPFAM" id="SSF52540">
    <property type="entry name" value="P-loop containing nucleoside triphosphate hydrolases"/>
    <property type="match status" value="1"/>
</dbReference>
<dbReference type="GO" id="GO:0005524">
    <property type="term" value="F:ATP binding"/>
    <property type="evidence" value="ECO:0007669"/>
    <property type="project" value="InterPro"/>
</dbReference>
<dbReference type="PANTHER" id="PTHR37291:SF1">
    <property type="entry name" value="TYPE IV METHYL-DIRECTED RESTRICTION ENZYME ECOKMCRB SUBUNIT"/>
    <property type="match status" value="1"/>
</dbReference>